<feature type="transmembrane region" description="Helical" evidence="6">
    <location>
        <begin position="150"/>
        <end position="170"/>
    </location>
</feature>
<reference evidence="7 8" key="1">
    <citation type="submission" date="2015-12" db="EMBL/GenBank/DDBJ databases">
        <title>The genome of Folsomia candida.</title>
        <authorList>
            <person name="Faddeeva A."/>
            <person name="Derks M.F."/>
            <person name="Anvar Y."/>
            <person name="Smit S."/>
            <person name="Van Straalen N."/>
            <person name="Roelofs D."/>
        </authorList>
    </citation>
    <scope>NUCLEOTIDE SEQUENCE [LARGE SCALE GENOMIC DNA]</scope>
    <source>
        <strain evidence="7 8">VU population</strain>
        <tissue evidence="7">Whole body</tissue>
    </source>
</reference>
<dbReference type="Gene3D" id="1.20.1250.20">
    <property type="entry name" value="MFS general substrate transporter like domains"/>
    <property type="match status" value="2"/>
</dbReference>
<gene>
    <name evidence="7" type="ORF">Fcan01_02913</name>
</gene>
<dbReference type="OMA" id="MISKQVD"/>
<feature type="transmembrane region" description="Helical" evidence="6">
    <location>
        <begin position="489"/>
        <end position="508"/>
    </location>
</feature>
<dbReference type="EMBL" id="LNIX01000001">
    <property type="protein sequence ID" value="OXA64618.1"/>
    <property type="molecule type" value="Genomic_DNA"/>
</dbReference>
<sequence length="659" mass="72575">MSPKLKSKWFRWLSPGSIYVDSGKESEFDVSYGEKGDANAPLKGTIGSQPQFALFNKTNSPDHQMKGNRGGVTISGSRCCSVFTQFFSSITVEPVVFLYMLSTFSQYASFQDLVYMRSCLQSYPVSTCDKLQSPEFAKEAEAVQAMSSHLILVCTSALVLPSIFIAVYLGSWSDRFGRKWPIVLPPLGGLFGGFVSCIMSCMSYVSSISSEENRTVRISRLEAMIFLGGTVGPFLSGSLLEHIGHGFSFVFMLICYALAFLYAIFFVKEVHGDAIRSGGNGAPIPEIDGVRPHSAASSTSVVSSSLKSSTLEGNRHTEFLDLEEEEEVEQLLSPTPHLGLGLNLPDVARSATQSVYVDTTCHNFDHQQHDHSYPSPYQPLSSGSGQSHSNFEDGSSSASEDGQRNILKRSKESPHESHEDVSCFSRYFGSEHFFAALKTVIKKREGGRRAYLILTLVAGYIGMMITAGELDVAFLFSKGDPLKWSHKTFSYYFGLKYMLGTLVLLVGMPLFQHFQIRDSTVCIVGLISRMAGLVLYALSPNTTVAFMVPIVAICSFFSIPATRSLLSKLVSSDEQGKIFAFFAIMEDFTVMTASILFNSLYPLTRPILKGFIFLLAAVLLIVPILIMWFIGRRLSKLERLESAVTNAPHSPDLQQNNAL</sequence>
<feature type="transmembrane region" description="Helical" evidence="6">
    <location>
        <begin position="578"/>
        <end position="601"/>
    </location>
</feature>
<evidence type="ECO:0000313" key="8">
    <source>
        <dbReference type="Proteomes" id="UP000198287"/>
    </source>
</evidence>
<evidence type="ECO:0000256" key="3">
    <source>
        <dbReference type="ARBA" id="ARBA00022989"/>
    </source>
</evidence>
<keyword evidence="8" id="KW-1185">Reference proteome</keyword>
<feature type="region of interest" description="Disordered" evidence="5">
    <location>
        <begin position="366"/>
        <end position="414"/>
    </location>
</feature>
<dbReference type="PANTHER" id="PTHR23507">
    <property type="entry name" value="ZGC:174356"/>
    <property type="match status" value="1"/>
</dbReference>
<dbReference type="SUPFAM" id="SSF103473">
    <property type="entry name" value="MFS general substrate transporter"/>
    <property type="match status" value="1"/>
</dbReference>
<feature type="transmembrane region" description="Helical" evidence="6">
    <location>
        <begin position="190"/>
        <end position="209"/>
    </location>
</feature>
<dbReference type="InterPro" id="IPR011701">
    <property type="entry name" value="MFS"/>
</dbReference>
<keyword evidence="4 6" id="KW-0472">Membrane</keyword>
<dbReference type="AlphaFoldDB" id="A0A226F5A7"/>
<feature type="transmembrane region" description="Helical" evidence="6">
    <location>
        <begin position="246"/>
        <end position="267"/>
    </location>
</feature>
<feature type="transmembrane region" description="Helical" evidence="6">
    <location>
        <begin position="607"/>
        <end position="630"/>
    </location>
</feature>
<evidence type="ECO:0000256" key="2">
    <source>
        <dbReference type="ARBA" id="ARBA00022692"/>
    </source>
</evidence>
<evidence type="ECO:0000256" key="6">
    <source>
        <dbReference type="SAM" id="Phobius"/>
    </source>
</evidence>
<evidence type="ECO:0000313" key="7">
    <source>
        <dbReference type="EMBL" id="OXA64618.1"/>
    </source>
</evidence>
<proteinExistence type="predicted"/>
<evidence type="ECO:0000256" key="4">
    <source>
        <dbReference type="ARBA" id="ARBA00023136"/>
    </source>
</evidence>
<name>A0A226F5A7_FOLCA</name>
<protein>
    <submittedName>
        <fullName evidence="7">Proton-coupled folate transporter</fullName>
    </submittedName>
</protein>
<feature type="compositionally biased region" description="Polar residues" evidence="5">
    <location>
        <begin position="378"/>
        <end position="400"/>
    </location>
</feature>
<dbReference type="GO" id="GO:0016020">
    <property type="term" value="C:membrane"/>
    <property type="evidence" value="ECO:0007669"/>
    <property type="project" value="UniProtKB-SubCell"/>
</dbReference>
<feature type="transmembrane region" description="Helical" evidence="6">
    <location>
        <begin position="221"/>
        <end position="240"/>
    </location>
</feature>
<feature type="transmembrane region" description="Helical" evidence="6">
    <location>
        <begin position="451"/>
        <end position="477"/>
    </location>
</feature>
<keyword evidence="2 6" id="KW-0812">Transmembrane</keyword>
<keyword evidence="3 6" id="KW-1133">Transmembrane helix</keyword>
<dbReference type="PANTHER" id="PTHR23507:SF1">
    <property type="entry name" value="FI18259P1-RELATED"/>
    <property type="match status" value="1"/>
</dbReference>
<organism evidence="7 8">
    <name type="scientific">Folsomia candida</name>
    <name type="common">Springtail</name>
    <dbReference type="NCBI Taxonomy" id="158441"/>
    <lineage>
        <taxon>Eukaryota</taxon>
        <taxon>Metazoa</taxon>
        <taxon>Ecdysozoa</taxon>
        <taxon>Arthropoda</taxon>
        <taxon>Hexapoda</taxon>
        <taxon>Collembola</taxon>
        <taxon>Entomobryomorpha</taxon>
        <taxon>Isotomoidea</taxon>
        <taxon>Isotomidae</taxon>
        <taxon>Proisotominae</taxon>
        <taxon>Folsomia</taxon>
    </lineage>
</organism>
<accession>A0A226F5A7</accession>
<comment type="caution">
    <text evidence="7">The sequence shown here is derived from an EMBL/GenBank/DDBJ whole genome shotgun (WGS) entry which is preliminary data.</text>
</comment>
<dbReference type="InterPro" id="IPR036259">
    <property type="entry name" value="MFS_trans_sf"/>
</dbReference>
<dbReference type="Pfam" id="PF07690">
    <property type="entry name" value="MFS_1"/>
    <property type="match status" value="1"/>
</dbReference>
<dbReference type="Proteomes" id="UP000198287">
    <property type="component" value="Unassembled WGS sequence"/>
</dbReference>
<evidence type="ECO:0000256" key="5">
    <source>
        <dbReference type="SAM" id="MobiDB-lite"/>
    </source>
</evidence>
<dbReference type="OrthoDB" id="419734at2759"/>
<dbReference type="GO" id="GO:0022857">
    <property type="term" value="F:transmembrane transporter activity"/>
    <property type="evidence" value="ECO:0007669"/>
    <property type="project" value="InterPro"/>
</dbReference>
<comment type="subcellular location">
    <subcellularLocation>
        <location evidence="1">Membrane</location>
        <topology evidence="1">Multi-pass membrane protein</topology>
    </subcellularLocation>
</comment>
<evidence type="ECO:0000256" key="1">
    <source>
        <dbReference type="ARBA" id="ARBA00004141"/>
    </source>
</evidence>